<dbReference type="GO" id="GO:0003712">
    <property type="term" value="F:transcription coregulator activity"/>
    <property type="evidence" value="ECO:0007669"/>
    <property type="project" value="TreeGrafter"/>
</dbReference>
<feature type="domain" description="JmjC" evidence="5">
    <location>
        <begin position="259"/>
        <end position="473"/>
    </location>
</feature>
<feature type="compositionally biased region" description="Gly residues" evidence="4">
    <location>
        <begin position="18"/>
        <end position="31"/>
    </location>
</feature>
<keyword evidence="3" id="KW-0539">Nucleus</keyword>
<dbReference type="GO" id="GO:0046872">
    <property type="term" value="F:metal ion binding"/>
    <property type="evidence" value="ECO:0007669"/>
    <property type="project" value="UniProtKB-KW"/>
</dbReference>
<dbReference type="SMART" id="SM00558">
    <property type="entry name" value="JmjC"/>
    <property type="match status" value="1"/>
</dbReference>
<evidence type="ECO:0000256" key="3">
    <source>
        <dbReference type="ARBA" id="ARBA00023242"/>
    </source>
</evidence>
<dbReference type="PANTHER" id="PTHR12549:SF38">
    <property type="entry name" value="JMJC DOMAIN-CONTAINING HISTONE DEMETHYLASE 2, ISOFORM A"/>
    <property type="match status" value="1"/>
</dbReference>
<reference evidence="6 7" key="1">
    <citation type="journal article" date="2024" name="Nat. Commun.">
        <title>Phylogenomics reveals the evolutionary origins of lichenization in chlorophyte algae.</title>
        <authorList>
            <person name="Puginier C."/>
            <person name="Libourel C."/>
            <person name="Otte J."/>
            <person name="Skaloud P."/>
            <person name="Haon M."/>
            <person name="Grisel S."/>
            <person name="Petersen M."/>
            <person name="Berrin J.G."/>
            <person name="Delaux P.M."/>
            <person name="Dal Grande F."/>
            <person name="Keller J."/>
        </authorList>
    </citation>
    <scope>NUCLEOTIDE SEQUENCE [LARGE SCALE GENOMIC DNA]</scope>
    <source>
        <strain evidence="6 7">SAG 245.80</strain>
    </source>
</reference>
<dbReference type="GO" id="GO:0000118">
    <property type="term" value="C:histone deacetylase complex"/>
    <property type="evidence" value="ECO:0007669"/>
    <property type="project" value="TreeGrafter"/>
</dbReference>
<evidence type="ECO:0000313" key="7">
    <source>
        <dbReference type="Proteomes" id="UP001445335"/>
    </source>
</evidence>
<dbReference type="GO" id="GO:0032454">
    <property type="term" value="F:histone H3K9 demethylase activity"/>
    <property type="evidence" value="ECO:0007669"/>
    <property type="project" value="InterPro"/>
</dbReference>
<keyword evidence="2" id="KW-0479">Metal-binding</keyword>
<dbReference type="GO" id="GO:0006357">
    <property type="term" value="P:regulation of transcription by RNA polymerase II"/>
    <property type="evidence" value="ECO:0007669"/>
    <property type="project" value="TreeGrafter"/>
</dbReference>
<evidence type="ECO:0000259" key="5">
    <source>
        <dbReference type="PROSITE" id="PS51184"/>
    </source>
</evidence>
<dbReference type="SUPFAM" id="SSF51197">
    <property type="entry name" value="Clavaminate synthase-like"/>
    <property type="match status" value="1"/>
</dbReference>
<comment type="caution">
    <text evidence="6">The sequence shown here is derived from an EMBL/GenBank/DDBJ whole genome shotgun (WGS) entry which is preliminary data.</text>
</comment>
<gene>
    <name evidence="6" type="ORF">WJX81_005048</name>
</gene>
<protein>
    <recommendedName>
        <fullName evidence="5">JmjC domain-containing protein</fullName>
    </recommendedName>
</protein>
<dbReference type="GO" id="GO:0031490">
    <property type="term" value="F:chromatin DNA binding"/>
    <property type="evidence" value="ECO:0007669"/>
    <property type="project" value="TreeGrafter"/>
</dbReference>
<evidence type="ECO:0000256" key="2">
    <source>
        <dbReference type="ARBA" id="ARBA00022723"/>
    </source>
</evidence>
<dbReference type="Gene3D" id="2.60.120.650">
    <property type="entry name" value="Cupin"/>
    <property type="match status" value="1"/>
</dbReference>
<comment type="subcellular location">
    <subcellularLocation>
        <location evidence="1">Nucleus</location>
    </subcellularLocation>
</comment>
<evidence type="ECO:0000256" key="4">
    <source>
        <dbReference type="SAM" id="MobiDB-lite"/>
    </source>
</evidence>
<dbReference type="PROSITE" id="PS51184">
    <property type="entry name" value="JMJC"/>
    <property type="match status" value="1"/>
</dbReference>
<dbReference type="InterPro" id="IPR003347">
    <property type="entry name" value="JmjC_dom"/>
</dbReference>
<accession>A0AAW1QZ67</accession>
<sequence>MACVRDGSDADNNAGDGYDAGGDGGGGGGGRSSADVSIGEPLERADAPGPSGAAAYAIAARAFHSQAADAATRLPRPAAVTIDERFGEAEMAAMQALRDRQAAHEGRDWRAGLAEVDIRRAASRTDGYQDYLWTPHSDELRLDAPGRAGAVQTFQRVWRLGIPVIVRGVRRGFDWDPSTMMRATRETGNGARGTEKDTALDVIKCANWSMSVMPQTRFFKLYGNMGCEADDEPPAMLKLKDWPARAHFKERLPRHNQDFNGMLPMPEYTHPDGPLNMVAYLRPGDQRPDLGPKSYIAFGRFVEHDGDGDSVTRLHCDLSDAVNMLLHAQRVEGDPPARVRCGNEASDAVADPSYGGAGAVWDIWPRRDVPAMAAWVLAHAGDFTHRGERLDAGNIMDAIHDQHFMLMAEHRAALKVDTGVEAWHFEQHADEAVFIPAGCPHQVRNMRPCMKVAIDFVSPESAAQCLALMRERRQLAKAEAAAGGAGKRGDPADWQHADKLQAELILGRAAAAALAALGR</sequence>
<evidence type="ECO:0000256" key="1">
    <source>
        <dbReference type="ARBA" id="ARBA00004123"/>
    </source>
</evidence>
<dbReference type="GO" id="GO:0000785">
    <property type="term" value="C:chromatin"/>
    <property type="evidence" value="ECO:0007669"/>
    <property type="project" value="TreeGrafter"/>
</dbReference>
<keyword evidence="7" id="KW-1185">Reference proteome</keyword>
<dbReference type="Proteomes" id="UP001445335">
    <property type="component" value="Unassembled WGS sequence"/>
</dbReference>
<dbReference type="Pfam" id="PF02373">
    <property type="entry name" value="JmjC"/>
    <property type="match status" value="1"/>
</dbReference>
<name>A0AAW1QZ67_9CHLO</name>
<evidence type="ECO:0000313" key="6">
    <source>
        <dbReference type="EMBL" id="KAK9826751.1"/>
    </source>
</evidence>
<dbReference type="InterPro" id="IPR045109">
    <property type="entry name" value="LSDs-like"/>
</dbReference>
<organism evidence="6 7">
    <name type="scientific">Elliptochloris bilobata</name>
    <dbReference type="NCBI Taxonomy" id="381761"/>
    <lineage>
        <taxon>Eukaryota</taxon>
        <taxon>Viridiplantae</taxon>
        <taxon>Chlorophyta</taxon>
        <taxon>core chlorophytes</taxon>
        <taxon>Trebouxiophyceae</taxon>
        <taxon>Trebouxiophyceae incertae sedis</taxon>
        <taxon>Elliptochloris clade</taxon>
        <taxon>Elliptochloris</taxon>
    </lineage>
</organism>
<dbReference type="AlphaFoldDB" id="A0AAW1QZ67"/>
<feature type="region of interest" description="Disordered" evidence="4">
    <location>
        <begin position="1"/>
        <end position="36"/>
    </location>
</feature>
<dbReference type="EMBL" id="JALJOU010000063">
    <property type="protein sequence ID" value="KAK9826751.1"/>
    <property type="molecule type" value="Genomic_DNA"/>
</dbReference>
<proteinExistence type="predicted"/>
<dbReference type="PANTHER" id="PTHR12549">
    <property type="entry name" value="JMJC DOMAIN-CONTAINING HISTONE DEMETHYLATION PROTEIN"/>
    <property type="match status" value="1"/>
</dbReference>